<sequence length="437" mass="45654">MFQTAAAPLQVESSAGANCLQGTCTMRATGNGHSLQAVQQSPWPWSDWKPTAQVAGFRCGPRLVSARASSLAISGNMDNNSPEVDVRLAGDARVYKNDGKVAMYEPLRVMDCTFPSQELVSLRKDPLWCDMQRLNATSFAMAIPSRAVNEAFPAPVHQGIPILNQQAAFGFLSGPTRAPFASQDGSLVLDCAQVLSMAMPAPAPVRPLRQPTLIPLANADISAASTITLAPLPSASSTVFPWPWTQAPPPPPQLQPAFPRPLNNGPNLSLHNHDNAAAQVPWHLTRLSDDLQLDESLLAEIEAAPWPCMETSPFNSASAAAAHDAHVASATPAACASVDAAGLTPPTPSSGIMMRALASSTADLLLLPGRSNSFTPAAAAAGLQLYGNSDPMMTMTWQPQPALYGITPSAAALPLAHSLQQTASGATTPPAAATPST</sequence>
<dbReference type="EMBL" id="BMAR01000023">
    <property type="protein sequence ID" value="GFR48415.1"/>
    <property type="molecule type" value="Genomic_DNA"/>
</dbReference>
<keyword evidence="2" id="KW-1185">Reference proteome</keyword>
<dbReference type="AlphaFoldDB" id="A0AAD3DUN8"/>
<name>A0AAD3DUN8_9CHLO</name>
<evidence type="ECO:0000313" key="2">
    <source>
        <dbReference type="Proteomes" id="UP001054857"/>
    </source>
</evidence>
<evidence type="ECO:0000313" key="1">
    <source>
        <dbReference type="EMBL" id="GFR48415.1"/>
    </source>
</evidence>
<comment type="caution">
    <text evidence="1">The sequence shown here is derived from an EMBL/GenBank/DDBJ whole genome shotgun (WGS) entry which is preliminary data.</text>
</comment>
<gene>
    <name evidence="1" type="ORF">Agub_g10310</name>
</gene>
<accession>A0AAD3DUN8</accession>
<organism evidence="1 2">
    <name type="scientific">Astrephomene gubernaculifera</name>
    <dbReference type="NCBI Taxonomy" id="47775"/>
    <lineage>
        <taxon>Eukaryota</taxon>
        <taxon>Viridiplantae</taxon>
        <taxon>Chlorophyta</taxon>
        <taxon>core chlorophytes</taxon>
        <taxon>Chlorophyceae</taxon>
        <taxon>CS clade</taxon>
        <taxon>Chlamydomonadales</taxon>
        <taxon>Astrephomenaceae</taxon>
        <taxon>Astrephomene</taxon>
    </lineage>
</organism>
<dbReference type="Proteomes" id="UP001054857">
    <property type="component" value="Unassembled WGS sequence"/>
</dbReference>
<protein>
    <submittedName>
        <fullName evidence="1">Uncharacterized protein</fullName>
    </submittedName>
</protein>
<feature type="non-terminal residue" evidence="1">
    <location>
        <position position="1"/>
    </location>
</feature>
<proteinExistence type="predicted"/>
<reference evidence="1 2" key="1">
    <citation type="journal article" date="2021" name="Sci. Rep.">
        <title>Genome sequencing of the multicellular alga Astrephomene provides insights into convergent evolution of germ-soma differentiation.</title>
        <authorList>
            <person name="Yamashita S."/>
            <person name="Yamamoto K."/>
            <person name="Matsuzaki R."/>
            <person name="Suzuki S."/>
            <person name="Yamaguchi H."/>
            <person name="Hirooka S."/>
            <person name="Minakuchi Y."/>
            <person name="Miyagishima S."/>
            <person name="Kawachi M."/>
            <person name="Toyoda A."/>
            <person name="Nozaki H."/>
        </authorList>
    </citation>
    <scope>NUCLEOTIDE SEQUENCE [LARGE SCALE GENOMIC DNA]</scope>
    <source>
        <strain evidence="1 2">NIES-4017</strain>
    </source>
</reference>